<accession>A0A426XLP6</accession>
<proteinExistence type="predicted"/>
<comment type="caution">
    <text evidence="1">The sequence shown here is derived from an EMBL/GenBank/DDBJ whole genome shotgun (WGS) entry which is preliminary data.</text>
</comment>
<evidence type="ECO:0000313" key="1">
    <source>
        <dbReference type="EMBL" id="RRT40417.1"/>
    </source>
</evidence>
<name>A0A426XLP6_ENSVE</name>
<organism evidence="1 2">
    <name type="scientific">Ensete ventricosum</name>
    <name type="common">Abyssinian banana</name>
    <name type="synonym">Musa ensete</name>
    <dbReference type="NCBI Taxonomy" id="4639"/>
    <lineage>
        <taxon>Eukaryota</taxon>
        <taxon>Viridiplantae</taxon>
        <taxon>Streptophyta</taxon>
        <taxon>Embryophyta</taxon>
        <taxon>Tracheophyta</taxon>
        <taxon>Spermatophyta</taxon>
        <taxon>Magnoliopsida</taxon>
        <taxon>Liliopsida</taxon>
        <taxon>Zingiberales</taxon>
        <taxon>Musaceae</taxon>
        <taxon>Ensete</taxon>
    </lineage>
</organism>
<reference evidence="1 2" key="1">
    <citation type="journal article" date="2014" name="Agronomy (Basel)">
        <title>A Draft Genome Sequence for Ensete ventricosum, the Drought-Tolerant Tree Against Hunger.</title>
        <authorList>
            <person name="Harrison J."/>
            <person name="Moore K.A."/>
            <person name="Paszkiewicz K."/>
            <person name="Jones T."/>
            <person name="Grant M."/>
            <person name="Ambacheew D."/>
            <person name="Muzemil S."/>
            <person name="Studholme D.J."/>
        </authorList>
    </citation>
    <scope>NUCLEOTIDE SEQUENCE [LARGE SCALE GENOMIC DNA]</scope>
</reference>
<evidence type="ECO:0000313" key="2">
    <source>
        <dbReference type="Proteomes" id="UP000287651"/>
    </source>
</evidence>
<gene>
    <name evidence="1" type="ORF">B296_00037531</name>
</gene>
<sequence length="54" mass="6431">MVVISRRQFLFSSNLRVLMMDLRTLFKLLWPATFLVLLLRKPVLAGQKIEFDHK</sequence>
<dbReference type="EMBL" id="AMZH03019395">
    <property type="protein sequence ID" value="RRT40417.1"/>
    <property type="molecule type" value="Genomic_DNA"/>
</dbReference>
<dbReference type="AlphaFoldDB" id="A0A426XLP6"/>
<protein>
    <submittedName>
        <fullName evidence="1">Uncharacterized protein</fullName>
    </submittedName>
</protein>
<dbReference type="Proteomes" id="UP000287651">
    <property type="component" value="Unassembled WGS sequence"/>
</dbReference>